<dbReference type="EMBL" id="LR743507">
    <property type="protein sequence ID" value="CAA2099463.1"/>
    <property type="molecule type" value="Genomic_DNA"/>
</dbReference>
<evidence type="ECO:0000313" key="3">
    <source>
        <dbReference type="EMBL" id="CAA2099463.1"/>
    </source>
</evidence>
<name>A0A679IHU8_VARPD</name>
<feature type="domain" description="DUF4166" evidence="2">
    <location>
        <begin position="59"/>
        <end position="239"/>
    </location>
</feature>
<proteinExistence type="predicted"/>
<gene>
    <name evidence="3" type="ORF">VVAX_00250</name>
</gene>
<dbReference type="Pfam" id="PF13761">
    <property type="entry name" value="DUF4166"/>
    <property type="match status" value="1"/>
</dbReference>
<accession>A0A679IHU8</accession>
<reference evidence="3" key="1">
    <citation type="submission" date="2019-12" db="EMBL/GenBank/DDBJ databases">
        <authorList>
            <person name="Cremers G."/>
        </authorList>
    </citation>
    <scope>NUCLEOTIDE SEQUENCE</scope>
    <source>
        <strain evidence="3">Vvax</strain>
    </source>
</reference>
<evidence type="ECO:0000256" key="1">
    <source>
        <dbReference type="SAM" id="MobiDB-lite"/>
    </source>
</evidence>
<dbReference type="AlphaFoldDB" id="A0A679IHU8"/>
<dbReference type="InterPro" id="IPR025311">
    <property type="entry name" value="DUF4166"/>
</dbReference>
<organism evidence="3">
    <name type="scientific">Variovorax paradoxus</name>
    <dbReference type="NCBI Taxonomy" id="34073"/>
    <lineage>
        <taxon>Bacteria</taxon>
        <taxon>Pseudomonadati</taxon>
        <taxon>Pseudomonadota</taxon>
        <taxon>Betaproteobacteria</taxon>
        <taxon>Burkholderiales</taxon>
        <taxon>Comamonadaceae</taxon>
        <taxon>Variovorax</taxon>
    </lineage>
</organism>
<protein>
    <recommendedName>
        <fullName evidence="2">DUF4166 domain-containing protein</fullName>
    </recommendedName>
</protein>
<evidence type="ECO:0000259" key="2">
    <source>
        <dbReference type="Pfam" id="PF13761"/>
    </source>
</evidence>
<feature type="region of interest" description="Disordered" evidence="1">
    <location>
        <begin position="21"/>
        <end position="45"/>
    </location>
</feature>
<sequence>MRPKPLARVRLRAGLARQNRRMVDSQAARVSPESEPAATPGPSEGELFKKIMGDTWLGLHADIRRRFEKNPSPGKALHYLGALSELRCSRFGKLLGHLTQPMIQGALIPYSDSDFPVEIQVYARPHDPAIYKQRVYRLHGRKPIQFTSFMRESERGEVLEYVGMGLGMKLVLSVDNGSLHFQSDGYFWDVFGWRIPLPGLLTPGKTFLWHHNETPGRFNIRIEIRHWLMGTTFTQVGVFEEVTEPQAEAAAA</sequence>